<evidence type="ECO:0000313" key="3">
    <source>
        <dbReference type="EMBL" id="ETO68453.1"/>
    </source>
</evidence>
<feature type="domain" description="Allantoicase" evidence="2">
    <location>
        <begin position="58"/>
        <end position="239"/>
    </location>
</feature>
<evidence type="ECO:0000256" key="1">
    <source>
        <dbReference type="ARBA" id="ARBA00009242"/>
    </source>
</evidence>
<dbReference type="SUPFAM" id="SSF49785">
    <property type="entry name" value="Galactose-binding domain-like"/>
    <property type="match status" value="2"/>
</dbReference>
<accession>A0A080ZP92</accession>
<dbReference type="Proteomes" id="UP000028582">
    <property type="component" value="Unassembled WGS sequence"/>
</dbReference>
<protein>
    <submittedName>
        <fullName evidence="3">Allantoicase</fullName>
    </submittedName>
</protein>
<dbReference type="AlphaFoldDB" id="A0A080ZP92"/>
<dbReference type="Gene3D" id="2.60.120.260">
    <property type="entry name" value="Galactose-binding domain-like"/>
    <property type="match status" value="2"/>
</dbReference>
<dbReference type="OrthoDB" id="10266039at2759"/>
<evidence type="ECO:0000259" key="2">
    <source>
        <dbReference type="Pfam" id="PF03561"/>
    </source>
</evidence>
<dbReference type="Pfam" id="PF03561">
    <property type="entry name" value="Allantoicase"/>
    <property type="match status" value="2"/>
</dbReference>
<dbReference type="InterPro" id="IPR008979">
    <property type="entry name" value="Galactose-bd-like_sf"/>
</dbReference>
<dbReference type="GO" id="GO:0000256">
    <property type="term" value="P:allantoin catabolic process"/>
    <property type="evidence" value="ECO:0007669"/>
    <property type="project" value="InterPro"/>
</dbReference>
<dbReference type="HAMAP" id="MF_00813">
    <property type="entry name" value="Allantoicase"/>
    <property type="match status" value="1"/>
</dbReference>
<proteinExistence type="inferred from homology"/>
<gene>
    <name evidence="3" type="ORF">F444_14708</name>
</gene>
<dbReference type="FunFam" id="2.60.120.260:FF:000090">
    <property type="entry name" value="Probable allantoicase"/>
    <property type="match status" value="1"/>
</dbReference>
<name>A0A080ZP92_PHYNI</name>
<sequence length="429" mass="47329">MCVSRSECEMIPPVGCCRAPLPPLIHRSSLPSTLLPTMAPSTANEVETMTDLASAAYGSRILFATDEWFAPASRLLLPEPPVFIADKFTSFGKWMDGWETRRKRITGHDWCILALGLRGAVDVVDVDTAFFTGNNAPRVSIQAADFSQNNNALKILTAKATDDRAMGVCATPEEFKLVEQLQSDNWMEIVPPTKLGPGYAETRHNLLQVPPSKRGPWTHLRVNMFPDGGIARLRVYGDVEMDWTRVLSSKLLDLVSVAHGGKVVGFNDAHYGHPRNLMAPGRSKTMADGWETARKATRPPILKADAETGLLEVPGKDWVVLKLGHLGVIQQVEVDTNHFKGNFPESCVVYGTRFHGNEDKLLKDGAVKWEVVLPRVKLQAHKQQYFSVADGNVNLIPTGVNYVKLEMFPDGGISRLRLLGNKKEAAARL</sequence>
<comment type="caution">
    <text evidence="3">The sequence shown here is derived from an EMBL/GenBank/DDBJ whole genome shotgun (WGS) entry which is preliminary data.</text>
</comment>
<reference evidence="3 4" key="1">
    <citation type="submission" date="2013-11" db="EMBL/GenBank/DDBJ databases">
        <title>The Genome Sequence of Phytophthora parasitica P1976.</title>
        <authorList>
            <consortium name="The Broad Institute Genomics Platform"/>
            <person name="Russ C."/>
            <person name="Tyler B."/>
            <person name="Panabieres F."/>
            <person name="Shan W."/>
            <person name="Tripathy S."/>
            <person name="Grunwald N."/>
            <person name="Machado M."/>
            <person name="Johnson C.S."/>
            <person name="Walker B."/>
            <person name="Young S."/>
            <person name="Zeng Q."/>
            <person name="Gargeya S."/>
            <person name="Fitzgerald M."/>
            <person name="Haas B."/>
            <person name="Abouelleil A."/>
            <person name="Allen A.W."/>
            <person name="Alvarado L."/>
            <person name="Arachchi H.M."/>
            <person name="Berlin A.M."/>
            <person name="Chapman S.B."/>
            <person name="Gainer-Dewar J."/>
            <person name="Goldberg J."/>
            <person name="Griggs A."/>
            <person name="Gujja S."/>
            <person name="Hansen M."/>
            <person name="Howarth C."/>
            <person name="Imamovic A."/>
            <person name="Ireland A."/>
            <person name="Larimer J."/>
            <person name="McCowan C."/>
            <person name="Murphy C."/>
            <person name="Pearson M."/>
            <person name="Poon T.W."/>
            <person name="Priest M."/>
            <person name="Roberts A."/>
            <person name="Saif S."/>
            <person name="Shea T."/>
            <person name="Sisk P."/>
            <person name="Sykes S."/>
            <person name="Wortman J."/>
            <person name="Nusbaum C."/>
            <person name="Birren B."/>
        </authorList>
    </citation>
    <scope>NUCLEOTIDE SEQUENCE [LARGE SCALE GENOMIC DNA]</scope>
    <source>
        <strain evidence="3 4">P1976</strain>
    </source>
</reference>
<dbReference type="InterPro" id="IPR015908">
    <property type="entry name" value="Allantoicase_dom"/>
</dbReference>
<evidence type="ECO:0000313" key="4">
    <source>
        <dbReference type="Proteomes" id="UP000028582"/>
    </source>
</evidence>
<dbReference type="EMBL" id="ANJA01002642">
    <property type="protein sequence ID" value="ETO68453.1"/>
    <property type="molecule type" value="Genomic_DNA"/>
</dbReference>
<dbReference type="PANTHER" id="PTHR12045:SF3">
    <property type="entry name" value="INACTIVE ALLANTOICASE-RELATED"/>
    <property type="match status" value="1"/>
</dbReference>
<feature type="domain" description="Allantoicase" evidence="2">
    <location>
        <begin position="260"/>
        <end position="422"/>
    </location>
</feature>
<organism evidence="3 4">
    <name type="scientific">Phytophthora nicotianae P1976</name>
    <dbReference type="NCBI Taxonomy" id="1317066"/>
    <lineage>
        <taxon>Eukaryota</taxon>
        <taxon>Sar</taxon>
        <taxon>Stramenopiles</taxon>
        <taxon>Oomycota</taxon>
        <taxon>Peronosporomycetes</taxon>
        <taxon>Peronosporales</taxon>
        <taxon>Peronosporaceae</taxon>
        <taxon>Phytophthora</taxon>
    </lineage>
</organism>
<comment type="similarity">
    <text evidence="1">Belongs to the allantoicase family.</text>
</comment>
<dbReference type="InterPro" id="IPR005164">
    <property type="entry name" value="Allantoicase"/>
</dbReference>
<dbReference type="NCBIfam" id="TIGR02961">
    <property type="entry name" value="allantoicase"/>
    <property type="match status" value="1"/>
</dbReference>
<dbReference type="FunFam" id="2.60.120.260:FF:000077">
    <property type="entry name" value="Probable allantoicase"/>
    <property type="match status" value="1"/>
</dbReference>
<dbReference type="GO" id="GO:0004037">
    <property type="term" value="F:allantoicase activity"/>
    <property type="evidence" value="ECO:0007669"/>
    <property type="project" value="InterPro"/>
</dbReference>
<dbReference type="PANTHER" id="PTHR12045">
    <property type="entry name" value="ALLANTOICASE"/>
    <property type="match status" value="1"/>
</dbReference>